<evidence type="ECO:0000313" key="10">
    <source>
        <dbReference type="Proteomes" id="UP001447188"/>
    </source>
</evidence>
<evidence type="ECO:0000256" key="5">
    <source>
        <dbReference type="ARBA" id="ARBA00034125"/>
    </source>
</evidence>
<organism evidence="9 10">
    <name type="scientific">Discina gigas</name>
    <dbReference type="NCBI Taxonomy" id="1032678"/>
    <lineage>
        <taxon>Eukaryota</taxon>
        <taxon>Fungi</taxon>
        <taxon>Dikarya</taxon>
        <taxon>Ascomycota</taxon>
        <taxon>Pezizomycotina</taxon>
        <taxon>Pezizomycetes</taxon>
        <taxon>Pezizales</taxon>
        <taxon>Discinaceae</taxon>
        <taxon>Discina</taxon>
    </lineage>
</organism>
<feature type="domain" description="Threonine/serine exporter-like N-terminal" evidence="7">
    <location>
        <begin position="44"/>
        <end position="199"/>
    </location>
</feature>
<dbReference type="Pfam" id="PF12821">
    <property type="entry name" value="ThrE_2"/>
    <property type="match status" value="1"/>
</dbReference>
<keyword evidence="2 6" id="KW-0812">Transmembrane</keyword>
<evidence type="ECO:0000256" key="4">
    <source>
        <dbReference type="ARBA" id="ARBA00023136"/>
    </source>
</evidence>
<feature type="transmembrane region" description="Helical" evidence="6">
    <location>
        <begin position="151"/>
        <end position="173"/>
    </location>
</feature>
<dbReference type="Pfam" id="PF06738">
    <property type="entry name" value="ThrE"/>
    <property type="match status" value="1"/>
</dbReference>
<keyword evidence="4 6" id="KW-0472">Membrane</keyword>
<evidence type="ECO:0000259" key="7">
    <source>
        <dbReference type="Pfam" id="PF06738"/>
    </source>
</evidence>
<comment type="caution">
    <text evidence="9">The sequence shown here is derived from an EMBL/GenBank/DDBJ whole genome shotgun (WGS) entry which is preliminary data.</text>
</comment>
<evidence type="ECO:0000256" key="2">
    <source>
        <dbReference type="ARBA" id="ARBA00022692"/>
    </source>
</evidence>
<keyword evidence="10" id="KW-1185">Reference proteome</keyword>
<dbReference type="InterPro" id="IPR051361">
    <property type="entry name" value="ThrE/Ser_Exporter"/>
</dbReference>
<evidence type="ECO:0000256" key="1">
    <source>
        <dbReference type="ARBA" id="ARBA00004141"/>
    </source>
</evidence>
<feature type="domain" description="Threonine/Serine exporter ThrE" evidence="8">
    <location>
        <begin position="205"/>
        <end position="310"/>
    </location>
</feature>
<evidence type="ECO:0000313" key="9">
    <source>
        <dbReference type="EMBL" id="KAL0637683.1"/>
    </source>
</evidence>
<protein>
    <submittedName>
        <fullName evidence="9">Pheromone-regulated protein prm10</fullName>
    </submittedName>
</protein>
<feature type="transmembrane region" description="Helical" evidence="6">
    <location>
        <begin position="209"/>
        <end position="230"/>
    </location>
</feature>
<dbReference type="EMBL" id="JBBBZM010000031">
    <property type="protein sequence ID" value="KAL0637683.1"/>
    <property type="molecule type" value="Genomic_DNA"/>
</dbReference>
<gene>
    <name evidence="9" type="primary">PRM10</name>
    <name evidence="9" type="ORF">Q9L58_003243</name>
</gene>
<comment type="subcellular location">
    <subcellularLocation>
        <location evidence="1">Membrane</location>
        <topology evidence="1">Multi-pass membrane protein</topology>
    </subcellularLocation>
</comment>
<dbReference type="PANTHER" id="PTHR31082">
    <property type="entry name" value="PHEROMONE-REGULATED MEMBRANE PROTEIN 10"/>
    <property type="match status" value="1"/>
</dbReference>
<dbReference type="PANTHER" id="PTHR31082:SF4">
    <property type="entry name" value="PHEROMONE-REGULATED MEMBRANE PROTEIN 10"/>
    <property type="match status" value="1"/>
</dbReference>
<feature type="transmembrane region" description="Helical" evidence="6">
    <location>
        <begin position="236"/>
        <end position="253"/>
    </location>
</feature>
<comment type="similarity">
    <text evidence="5">Belongs to the ThrE exporter (TC 2.A.79) family.</text>
</comment>
<sequence>MCVTVLCSELSCVSIAPEELQHSVYSSSTEVYKDVLRPADQQDLIFDVATSFISHGGPSHRIQPVIEALGEALDTPTTVYSMNTHTILSFPPKGMRGPPTIYTINKRGSMNFTKLPHVFKLVKDMIRAPEGTSVDNIYGELKRIEGMENAWGQYAIAASYVPAAATSAIMFFGGDWKDAAMSGVLAIIPALLLLVANKWDRLWAPLRQWPVMIAVGSLGYGAGFASKYVWHAPPEFNAFAASFTLGFFANLYAKITDDFAFNGIVAGVFIQVPGSWGIRGLLSFAYGDYERGIYWNYSMLVICVSISLAL</sequence>
<dbReference type="InterPro" id="IPR024528">
    <property type="entry name" value="ThrE_2"/>
</dbReference>
<evidence type="ECO:0000256" key="6">
    <source>
        <dbReference type="SAM" id="Phobius"/>
    </source>
</evidence>
<feature type="transmembrane region" description="Helical" evidence="6">
    <location>
        <begin position="292"/>
        <end position="309"/>
    </location>
</feature>
<dbReference type="InterPro" id="IPR010619">
    <property type="entry name" value="ThrE-like_N"/>
</dbReference>
<evidence type="ECO:0000259" key="8">
    <source>
        <dbReference type="Pfam" id="PF12821"/>
    </source>
</evidence>
<dbReference type="Proteomes" id="UP001447188">
    <property type="component" value="Unassembled WGS sequence"/>
</dbReference>
<feature type="transmembrane region" description="Helical" evidence="6">
    <location>
        <begin position="179"/>
        <end position="197"/>
    </location>
</feature>
<feature type="transmembrane region" description="Helical" evidence="6">
    <location>
        <begin position="260"/>
        <end position="286"/>
    </location>
</feature>
<reference evidence="9 10" key="1">
    <citation type="submission" date="2024-02" db="EMBL/GenBank/DDBJ databases">
        <title>Discinaceae phylogenomics.</title>
        <authorList>
            <person name="Dirks A.C."/>
            <person name="James T.Y."/>
        </authorList>
    </citation>
    <scope>NUCLEOTIDE SEQUENCE [LARGE SCALE GENOMIC DNA]</scope>
    <source>
        <strain evidence="9 10">ACD0624</strain>
    </source>
</reference>
<evidence type="ECO:0000256" key="3">
    <source>
        <dbReference type="ARBA" id="ARBA00022989"/>
    </source>
</evidence>
<accession>A0ABR3GP73</accession>
<keyword evidence="3 6" id="KW-1133">Transmembrane helix</keyword>
<proteinExistence type="inferred from homology"/>
<name>A0ABR3GP73_9PEZI</name>